<feature type="transmembrane region" description="Helical" evidence="11">
    <location>
        <begin position="182"/>
        <end position="200"/>
    </location>
</feature>
<dbReference type="PANTHER" id="PTHR43221">
    <property type="entry name" value="PROTEASE HTPX"/>
    <property type="match status" value="1"/>
</dbReference>
<feature type="domain" description="Peptidase M48" evidence="12">
    <location>
        <begin position="104"/>
        <end position="323"/>
    </location>
</feature>
<evidence type="ECO:0000256" key="3">
    <source>
        <dbReference type="ARBA" id="ARBA00022670"/>
    </source>
</evidence>
<dbReference type="CDD" id="cd07340">
    <property type="entry name" value="M48B_Htpx_like"/>
    <property type="match status" value="1"/>
</dbReference>
<keyword evidence="5" id="KW-0479">Metal-binding</keyword>
<evidence type="ECO:0000256" key="7">
    <source>
        <dbReference type="ARBA" id="ARBA00022833"/>
    </source>
</evidence>
<evidence type="ECO:0000256" key="8">
    <source>
        <dbReference type="ARBA" id="ARBA00022989"/>
    </source>
</evidence>
<gene>
    <name evidence="13" type="ORF">S7S_13425</name>
</gene>
<evidence type="ECO:0000313" key="13">
    <source>
        <dbReference type="EMBL" id="AJD49097.1"/>
    </source>
</evidence>
<dbReference type="STRING" id="391936.S7S_13425"/>
<dbReference type="RefSeq" id="WP_008734227.1">
    <property type="nucleotide sequence ID" value="NZ_CP004387.1"/>
</dbReference>
<dbReference type="GO" id="GO:0046872">
    <property type="term" value="F:metal ion binding"/>
    <property type="evidence" value="ECO:0007669"/>
    <property type="project" value="UniProtKB-KW"/>
</dbReference>
<name>A0A0B4XS60_9GAMM</name>
<evidence type="ECO:0000256" key="9">
    <source>
        <dbReference type="ARBA" id="ARBA00023049"/>
    </source>
</evidence>
<dbReference type="InterPro" id="IPR029024">
    <property type="entry name" value="TerB-like"/>
</dbReference>
<keyword evidence="9" id="KW-0482">Metalloprotease</keyword>
<proteinExistence type="predicted"/>
<keyword evidence="6" id="KW-0378">Hydrolase</keyword>
<feature type="transmembrane region" description="Helical" evidence="11">
    <location>
        <begin position="57"/>
        <end position="78"/>
    </location>
</feature>
<dbReference type="AlphaFoldDB" id="A0A0B4XS60"/>
<dbReference type="KEGG" id="apac:S7S_13425"/>
<evidence type="ECO:0000256" key="5">
    <source>
        <dbReference type="ARBA" id="ARBA00022723"/>
    </source>
</evidence>
<reference evidence="13 14" key="1">
    <citation type="journal article" date="2012" name="J. Bacteriol.">
        <title>Genome sequence of an alkane-degrading bacterium, Alcanivorax pacificus type strain W11-5, isolated from deep sea sediment.</title>
        <authorList>
            <person name="Lai Q."/>
            <person name="Shao Z."/>
        </authorList>
    </citation>
    <scope>NUCLEOTIDE SEQUENCE [LARGE SCALE GENOMIC DNA]</scope>
    <source>
        <strain evidence="13 14">W11-5</strain>
    </source>
</reference>
<dbReference type="SUPFAM" id="SSF158682">
    <property type="entry name" value="TerB-like"/>
    <property type="match status" value="1"/>
</dbReference>
<keyword evidence="14" id="KW-1185">Reference proteome</keyword>
<feature type="transmembrane region" description="Helical" evidence="11">
    <location>
        <begin position="16"/>
        <end position="42"/>
    </location>
</feature>
<dbReference type="OrthoDB" id="15218at2"/>
<dbReference type="InterPro" id="IPR050083">
    <property type="entry name" value="HtpX_protease"/>
</dbReference>
<evidence type="ECO:0000313" key="14">
    <source>
        <dbReference type="Proteomes" id="UP000006764"/>
    </source>
</evidence>
<keyword evidence="4 11" id="KW-0812">Transmembrane</keyword>
<dbReference type="Pfam" id="PF01435">
    <property type="entry name" value="Peptidase_M48"/>
    <property type="match status" value="1"/>
</dbReference>
<dbReference type="HOGENOM" id="CLU_024494_0_0_6"/>
<evidence type="ECO:0000259" key="12">
    <source>
        <dbReference type="Pfam" id="PF01435"/>
    </source>
</evidence>
<evidence type="ECO:0000256" key="10">
    <source>
        <dbReference type="ARBA" id="ARBA00023136"/>
    </source>
</evidence>
<organism evidence="13 14">
    <name type="scientific">Isoalcanivorax pacificus W11-5</name>
    <dbReference type="NCBI Taxonomy" id="391936"/>
    <lineage>
        <taxon>Bacteria</taxon>
        <taxon>Pseudomonadati</taxon>
        <taxon>Pseudomonadota</taxon>
        <taxon>Gammaproteobacteria</taxon>
        <taxon>Oceanospirillales</taxon>
        <taxon>Alcanivoracaceae</taxon>
        <taxon>Isoalcanivorax</taxon>
    </lineage>
</organism>
<keyword evidence="2" id="KW-1003">Cell membrane</keyword>
<dbReference type="EMBL" id="CP004387">
    <property type="protein sequence ID" value="AJD49097.1"/>
    <property type="molecule type" value="Genomic_DNA"/>
</dbReference>
<evidence type="ECO:0000256" key="6">
    <source>
        <dbReference type="ARBA" id="ARBA00022801"/>
    </source>
</evidence>
<dbReference type="Gene3D" id="3.30.2010.10">
    <property type="entry name" value="Metalloproteases ('zincins'), catalytic domain"/>
    <property type="match status" value="1"/>
</dbReference>
<keyword evidence="3 13" id="KW-0645">Protease</keyword>
<evidence type="ECO:0000256" key="1">
    <source>
        <dbReference type="ARBA" id="ARBA00001947"/>
    </source>
</evidence>
<dbReference type="GO" id="GO:0006508">
    <property type="term" value="P:proteolysis"/>
    <property type="evidence" value="ECO:0007669"/>
    <property type="project" value="UniProtKB-KW"/>
</dbReference>
<evidence type="ECO:0000256" key="11">
    <source>
        <dbReference type="SAM" id="Phobius"/>
    </source>
</evidence>
<dbReference type="InterPro" id="IPR001915">
    <property type="entry name" value="Peptidase_M48"/>
</dbReference>
<dbReference type="GO" id="GO:0004222">
    <property type="term" value="F:metalloendopeptidase activity"/>
    <property type="evidence" value="ECO:0007669"/>
    <property type="project" value="InterPro"/>
</dbReference>
<protein>
    <submittedName>
        <fullName evidence="13">Protease</fullName>
    </submittedName>
</protein>
<comment type="cofactor">
    <cofactor evidence="1">
        <name>Zn(2+)</name>
        <dbReference type="ChEBI" id="CHEBI:29105"/>
    </cofactor>
</comment>
<dbReference type="Proteomes" id="UP000006764">
    <property type="component" value="Chromosome"/>
</dbReference>
<keyword evidence="10 11" id="KW-0472">Membrane</keyword>
<accession>A0A0B4XS60</accession>
<keyword evidence="7" id="KW-0862">Zinc</keyword>
<evidence type="ECO:0000256" key="2">
    <source>
        <dbReference type="ARBA" id="ARBA00022475"/>
    </source>
</evidence>
<evidence type="ECO:0000256" key="4">
    <source>
        <dbReference type="ARBA" id="ARBA00022692"/>
    </source>
</evidence>
<feature type="transmembrane region" description="Helical" evidence="11">
    <location>
        <begin position="220"/>
        <end position="244"/>
    </location>
</feature>
<keyword evidence="8 11" id="KW-1133">Transmembrane helix</keyword>
<dbReference type="PANTHER" id="PTHR43221:SF2">
    <property type="entry name" value="PROTEASE HTPX HOMOLOG"/>
    <property type="match status" value="1"/>
</dbReference>
<sequence length="639" mass="68768">MNFFEHQTRARRRTGLLVVYFTLALLLTMAAVNLAGLLAWHWLLQPISLAAWLRSPAALWLAGITLLVVAGGSAVRFWQLRGGGSALAGMLQARRIDPDTHLAEERQLVNVVEEMAIASGIPVPQLFVLDNEPAINALVAGFRPTETSVIVTRGALQQLDRDELQGVIAHEFSHVFNADMRLNLRLIAALAGILAIGKTGEFLMHSMRYGSHRSGRNNGAAAVFVVGAALMAIGYIGLFFGRLIKAAISRQRELLADAGSVQFTRNPAGIAGALIRIRNGDGSHLNSRHAEDMSHMCFGETLTFRLRGLLATHPSVDERLAALGTPWLARARVDARQRSATATAPAPESAPAQTHAFAETATAMAAAMPPVARAADTVGTVTPAHLGYARRIHESIPEHLHTALHRSDEAELVMYALVLSVSDGAPGVLLDTLALPPASAERVSQRLRQIQALGTRLRLPLADLAIPALKQAPQADRDRLLARLDTLIRADQRVTLFEFVLTHILADHLGHGAHRNPTVAFRSYRPLAADIRLLLSVMVHASGARDDTATRQFRGLSAAVLPPGTALLPISECKLDALSRALQRLARLTPLLKAGLVDACADAVLADGRVQVAEAELLRAVCTLLDCPMPPLFTSDQTT</sequence>